<protein>
    <submittedName>
        <fullName evidence="1">Uncharacterized protein</fullName>
    </submittedName>
</protein>
<evidence type="ECO:0000313" key="2">
    <source>
        <dbReference type="Proteomes" id="UP001233172"/>
    </source>
</evidence>
<evidence type="ECO:0000313" key="1">
    <source>
        <dbReference type="EMBL" id="KAK0047843.1"/>
    </source>
</evidence>
<dbReference type="AlphaFoldDB" id="A0AAD8B5L4"/>
<accession>A0AAD8B5L4</accession>
<dbReference type="Proteomes" id="UP001233172">
    <property type="component" value="Unassembled WGS sequence"/>
</dbReference>
<sequence>ILKTLLTFTIKYSNSEKKENDRKKYGSGIMEAKEKRMKPSAMVAGRRHVHECSCRSEENVTV</sequence>
<dbReference type="EMBL" id="JASAOG010000145">
    <property type="protein sequence ID" value="KAK0047843.1"/>
    <property type="molecule type" value="Genomic_DNA"/>
</dbReference>
<reference evidence="1" key="1">
    <citation type="journal article" date="2023" name="PLoS Negl. Trop. Dis.">
        <title>A genome sequence for Biomphalaria pfeifferi, the major vector snail for the human-infecting parasite Schistosoma mansoni.</title>
        <authorList>
            <person name="Bu L."/>
            <person name="Lu L."/>
            <person name="Laidemitt M.R."/>
            <person name="Zhang S.M."/>
            <person name="Mutuku M."/>
            <person name="Mkoji G."/>
            <person name="Steinauer M."/>
            <person name="Loker E.S."/>
        </authorList>
    </citation>
    <scope>NUCLEOTIDE SEQUENCE</scope>
    <source>
        <strain evidence="1">KasaAsao</strain>
    </source>
</reference>
<name>A0AAD8B5L4_BIOPF</name>
<keyword evidence="2" id="KW-1185">Reference proteome</keyword>
<gene>
    <name evidence="1" type="ORF">Bpfe_022767</name>
</gene>
<comment type="caution">
    <text evidence="1">The sequence shown here is derived from an EMBL/GenBank/DDBJ whole genome shotgun (WGS) entry which is preliminary data.</text>
</comment>
<proteinExistence type="predicted"/>
<feature type="non-terminal residue" evidence="1">
    <location>
        <position position="1"/>
    </location>
</feature>
<reference evidence="1" key="2">
    <citation type="submission" date="2023-04" db="EMBL/GenBank/DDBJ databases">
        <authorList>
            <person name="Bu L."/>
            <person name="Lu L."/>
            <person name="Laidemitt M.R."/>
            <person name="Zhang S.M."/>
            <person name="Mutuku M."/>
            <person name="Mkoji G."/>
            <person name="Steinauer M."/>
            <person name="Loker E.S."/>
        </authorList>
    </citation>
    <scope>NUCLEOTIDE SEQUENCE</scope>
    <source>
        <strain evidence="1">KasaAsao</strain>
        <tissue evidence="1">Whole Snail</tissue>
    </source>
</reference>
<organism evidence="1 2">
    <name type="scientific">Biomphalaria pfeifferi</name>
    <name type="common">Bloodfluke planorb</name>
    <name type="synonym">Freshwater snail</name>
    <dbReference type="NCBI Taxonomy" id="112525"/>
    <lineage>
        <taxon>Eukaryota</taxon>
        <taxon>Metazoa</taxon>
        <taxon>Spiralia</taxon>
        <taxon>Lophotrochozoa</taxon>
        <taxon>Mollusca</taxon>
        <taxon>Gastropoda</taxon>
        <taxon>Heterobranchia</taxon>
        <taxon>Euthyneura</taxon>
        <taxon>Panpulmonata</taxon>
        <taxon>Hygrophila</taxon>
        <taxon>Lymnaeoidea</taxon>
        <taxon>Planorbidae</taxon>
        <taxon>Biomphalaria</taxon>
    </lineage>
</organism>